<dbReference type="SUPFAM" id="SSF55331">
    <property type="entry name" value="Tautomerase/MIF"/>
    <property type="match status" value="1"/>
</dbReference>
<dbReference type="InterPro" id="IPR028116">
    <property type="entry name" value="Cis-CaaD-like"/>
</dbReference>
<dbReference type="InterPro" id="IPR014347">
    <property type="entry name" value="Tautomerase/MIF_sf"/>
</dbReference>
<comment type="caution">
    <text evidence="2">The sequence shown here is derived from an EMBL/GenBank/DDBJ whole genome shotgun (WGS) entry which is preliminary data.</text>
</comment>
<reference evidence="3" key="1">
    <citation type="submission" date="2018-12" db="EMBL/GenBank/DDBJ databases">
        <title>Tengunoibacter tsumagoiensis gen. nov., sp. nov., Dictyobacter kobayashii sp. nov., D. alpinus sp. nov., and D. joshuensis sp. nov. and description of Dictyobacteraceae fam. nov. within the order Ktedonobacterales isolated from Tengu-no-mugimeshi.</title>
        <authorList>
            <person name="Wang C.M."/>
            <person name="Zheng Y."/>
            <person name="Sakai Y."/>
            <person name="Toyoda A."/>
            <person name="Minakuchi Y."/>
            <person name="Abe K."/>
            <person name="Yokota A."/>
            <person name="Yabe S."/>
        </authorList>
    </citation>
    <scope>NUCLEOTIDE SEQUENCE [LARGE SCALE GENOMIC DNA]</scope>
    <source>
        <strain evidence="3">Uno11</strain>
    </source>
</reference>
<protein>
    <submittedName>
        <fullName evidence="2">4-oxalocrotonate tautomerase</fullName>
    </submittedName>
</protein>
<dbReference type="AlphaFoldDB" id="A0A402AZG8"/>
<dbReference type="Proteomes" id="UP000287188">
    <property type="component" value="Unassembled WGS sequence"/>
</dbReference>
<dbReference type="Gene3D" id="3.30.429.10">
    <property type="entry name" value="Macrophage Migration Inhibitory Factor"/>
    <property type="match status" value="1"/>
</dbReference>
<dbReference type="EMBL" id="BIFS01000002">
    <property type="protein sequence ID" value="GCE24500.1"/>
    <property type="molecule type" value="Genomic_DNA"/>
</dbReference>
<evidence type="ECO:0000313" key="3">
    <source>
        <dbReference type="Proteomes" id="UP000287188"/>
    </source>
</evidence>
<name>A0A402AZG8_9CHLR</name>
<feature type="domain" description="Tautomerase cis-CaaD-like" evidence="1">
    <location>
        <begin position="1"/>
        <end position="128"/>
    </location>
</feature>
<proteinExistence type="predicted"/>
<dbReference type="Pfam" id="PF14832">
    <property type="entry name" value="Tautomerase_3"/>
    <property type="match status" value="1"/>
</dbReference>
<gene>
    <name evidence="2" type="ORF">KDK_83000</name>
</gene>
<accession>A0A402AZG8</accession>
<evidence type="ECO:0000259" key="1">
    <source>
        <dbReference type="Pfam" id="PF14832"/>
    </source>
</evidence>
<keyword evidence="3" id="KW-1185">Reference proteome</keyword>
<sequence>MPLYTCITQEGTLSTEQRAFIATEITRIHTTYTGAPASFVRVIFETVAPESIFASGRPAVNAFILGIIRAGRSTEVRAQLQNDLWTMYKNATGLTDEQLFLAVMEIPGSNAMELGAILPEPGHEADWFTSHGLTNQ</sequence>
<dbReference type="RefSeq" id="WP_161978054.1">
    <property type="nucleotide sequence ID" value="NZ_BIFS01000002.1"/>
</dbReference>
<evidence type="ECO:0000313" key="2">
    <source>
        <dbReference type="EMBL" id="GCE24500.1"/>
    </source>
</evidence>
<organism evidence="2 3">
    <name type="scientific">Dictyobacter kobayashii</name>
    <dbReference type="NCBI Taxonomy" id="2014872"/>
    <lineage>
        <taxon>Bacteria</taxon>
        <taxon>Bacillati</taxon>
        <taxon>Chloroflexota</taxon>
        <taxon>Ktedonobacteria</taxon>
        <taxon>Ktedonobacterales</taxon>
        <taxon>Dictyobacteraceae</taxon>
        <taxon>Dictyobacter</taxon>
    </lineage>
</organism>